<dbReference type="RefSeq" id="WP_132692435.1">
    <property type="nucleotide sequence ID" value="NZ_SKBU01000023.1"/>
</dbReference>
<gene>
    <name evidence="6" type="ORF">E0L93_12640</name>
</gene>
<protein>
    <recommendedName>
        <fullName evidence="5">Solute-binding protein family 5 domain-containing protein</fullName>
    </recommendedName>
</protein>
<keyword evidence="2" id="KW-0813">Transport</keyword>
<keyword evidence="3 4" id="KW-0732">Signal</keyword>
<proteinExistence type="inferred from homology"/>
<dbReference type="PIRSF" id="PIRSF002741">
    <property type="entry name" value="MppA"/>
    <property type="match status" value="1"/>
</dbReference>
<evidence type="ECO:0000313" key="7">
    <source>
        <dbReference type="Proteomes" id="UP000295244"/>
    </source>
</evidence>
<evidence type="ECO:0000256" key="3">
    <source>
        <dbReference type="ARBA" id="ARBA00022729"/>
    </source>
</evidence>
<feature type="signal peptide" evidence="4">
    <location>
        <begin position="1"/>
        <end position="18"/>
    </location>
</feature>
<dbReference type="OrthoDB" id="5243526at2"/>
<dbReference type="SUPFAM" id="SSF53850">
    <property type="entry name" value="Periplasmic binding protein-like II"/>
    <property type="match status" value="1"/>
</dbReference>
<name>A0A4R1BEY6_9ACTN</name>
<dbReference type="InterPro" id="IPR039424">
    <property type="entry name" value="SBP_5"/>
</dbReference>
<comment type="caution">
    <text evidence="6">The sequence shown here is derived from an EMBL/GenBank/DDBJ whole genome shotgun (WGS) entry which is preliminary data.</text>
</comment>
<dbReference type="AlphaFoldDB" id="A0A4R1BEY6"/>
<evidence type="ECO:0000256" key="4">
    <source>
        <dbReference type="SAM" id="SignalP"/>
    </source>
</evidence>
<evidence type="ECO:0000313" key="6">
    <source>
        <dbReference type="EMBL" id="TCJ15657.1"/>
    </source>
</evidence>
<dbReference type="Proteomes" id="UP000295244">
    <property type="component" value="Unassembled WGS sequence"/>
</dbReference>
<feature type="domain" description="Solute-binding protein family 5" evidence="5">
    <location>
        <begin position="104"/>
        <end position="422"/>
    </location>
</feature>
<sequence>MRGIGFCLLAALLSLALAACGPGDPTVSNGPPGVVPPERQEITQVGPGGVARLELPLEPGCLNPYLRECEGAAALSGVILESPLAVVGDGRYRPYLMESLPSFESGTLSENPFTVTYRLRSGVRWSDGEPLTSGDAAWTYRQARELGDGLAPPYAGWSELERVETPDARTVRLTFSAPRSDWRTLLTAPILPRHVYEGRDLGELPLSEGLLGSGPFVLEERTPEGMWLVRNENYWADEELPLLDGLEIRFGGPAAGALAAGQADFGVLGSRRAGEVEVMGDVQTAPAAAAVEQLLFDTGRLSDPRLRRAVAHAIDREALARKTGGLEVANGLFPPGMSRYHAPAWEEYAHDPALARRLARAAGAAGSLEIIYPAGDERLQEMAGGVARDLEAAGISARVRGVPARELALKMLPGAFDLALLRFEARRDGSLALHAPYSRSEALGESLRELDVGRRARLVREAQEEMAEELAVLPLVVRRDVLAWSNALYGPRPETPVQSVLWNVREWGFYR</sequence>
<dbReference type="PANTHER" id="PTHR30290">
    <property type="entry name" value="PERIPLASMIC BINDING COMPONENT OF ABC TRANSPORTER"/>
    <property type="match status" value="1"/>
</dbReference>
<dbReference type="Gene3D" id="3.10.105.10">
    <property type="entry name" value="Dipeptide-binding Protein, Domain 3"/>
    <property type="match status" value="1"/>
</dbReference>
<feature type="chain" id="PRO_5020627429" description="Solute-binding protein family 5 domain-containing protein" evidence="4">
    <location>
        <begin position="19"/>
        <end position="511"/>
    </location>
</feature>
<dbReference type="InterPro" id="IPR030678">
    <property type="entry name" value="Peptide/Ni-bd"/>
</dbReference>
<evidence type="ECO:0000256" key="1">
    <source>
        <dbReference type="ARBA" id="ARBA00005695"/>
    </source>
</evidence>
<dbReference type="PROSITE" id="PS51257">
    <property type="entry name" value="PROKAR_LIPOPROTEIN"/>
    <property type="match status" value="1"/>
</dbReference>
<keyword evidence="7" id="KW-1185">Reference proteome</keyword>
<dbReference type="GO" id="GO:0042597">
    <property type="term" value="C:periplasmic space"/>
    <property type="evidence" value="ECO:0007669"/>
    <property type="project" value="UniProtKB-ARBA"/>
</dbReference>
<reference evidence="6 7" key="1">
    <citation type="submission" date="2019-03" db="EMBL/GenBank/DDBJ databases">
        <title>Whole genome sequence of a novel Rubrobacter taiwanensis strain, isolated from Yellowstone National Park.</title>
        <authorList>
            <person name="Freed S."/>
            <person name="Ramaley R.F."/>
            <person name="Kyndt J.A."/>
        </authorList>
    </citation>
    <scope>NUCLEOTIDE SEQUENCE [LARGE SCALE GENOMIC DNA]</scope>
    <source>
        <strain evidence="6 7">Yellowstone</strain>
    </source>
</reference>
<dbReference type="GO" id="GO:0043190">
    <property type="term" value="C:ATP-binding cassette (ABC) transporter complex"/>
    <property type="evidence" value="ECO:0007669"/>
    <property type="project" value="InterPro"/>
</dbReference>
<comment type="similarity">
    <text evidence="1">Belongs to the bacterial solute-binding protein 5 family.</text>
</comment>
<accession>A0A4R1BEY6</accession>
<dbReference type="GO" id="GO:0015833">
    <property type="term" value="P:peptide transport"/>
    <property type="evidence" value="ECO:0007669"/>
    <property type="project" value="TreeGrafter"/>
</dbReference>
<dbReference type="Gene3D" id="3.40.190.10">
    <property type="entry name" value="Periplasmic binding protein-like II"/>
    <property type="match status" value="1"/>
</dbReference>
<dbReference type="PANTHER" id="PTHR30290:SF9">
    <property type="entry name" value="OLIGOPEPTIDE-BINDING PROTEIN APPA"/>
    <property type="match status" value="1"/>
</dbReference>
<dbReference type="InterPro" id="IPR000914">
    <property type="entry name" value="SBP_5_dom"/>
</dbReference>
<dbReference type="Pfam" id="PF00496">
    <property type="entry name" value="SBP_bac_5"/>
    <property type="match status" value="1"/>
</dbReference>
<evidence type="ECO:0000256" key="2">
    <source>
        <dbReference type="ARBA" id="ARBA00022448"/>
    </source>
</evidence>
<dbReference type="GO" id="GO:1904680">
    <property type="term" value="F:peptide transmembrane transporter activity"/>
    <property type="evidence" value="ECO:0007669"/>
    <property type="project" value="TreeGrafter"/>
</dbReference>
<evidence type="ECO:0000259" key="5">
    <source>
        <dbReference type="Pfam" id="PF00496"/>
    </source>
</evidence>
<dbReference type="EMBL" id="SKBU01000023">
    <property type="protein sequence ID" value="TCJ15657.1"/>
    <property type="molecule type" value="Genomic_DNA"/>
</dbReference>
<organism evidence="6 7">
    <name type="scientific">Rubrobacter taiwanensis</name>
    <dbReference type="NCBI Taxonomy" id="185139"/>
    <lineage>
        <taxon>Bacteria</taxon>
        <taxon>Bacillati</taxon>
        <taxon>Actinomycetota</taxon>
        <taxon>Rubrobacteria</taxon>
        <taxon>Rubrobacterales</taxon>
        <taxon>Rubrobacteraceae</taxon>
        <taxon>Rubrobacter</taxon>
    </lineage>
</organism>